<dbReference type="Proteomes" id="UP000730482">
    <property type="component" value="Unassembled WGS sequence"/>
</dbReference>
<dbReference type="RefSeq" id="WP_212017083.1">
    <property type="nucleotide sequence ID" value="NZ_JAAFYZ010000163.1"/>
</dbReference>
<sequence>MRTSAQRRALTLGAVGSIMGAGVGLVPAISAHADTPTMSSGNLRDGWDSNEPGLSPYNVATNFGQTFATQLTNADGTPDTGHIFAEPAVINGTLIVANENNNVYGLDPVTGAIKWRRNVGPAWPAPQAIGCNDLTPTVGITSSPVYDPATNALYFTDKQNDPDMQHPSWFMHAVDPATGAEKPGFPVKIGGSPTNDPSNTFNSEYQMQRPGLLLLDGVVYAGFGDHCALNPPAPAQGYRGYVVGIDTATAKQTTMWTDSMESSDNPKIGAGIWASGGALMSDGDGNILLTSGNGDAPALGPGNNPPATLGDSVIRLHVNADKSLTPVDFFSPANADVLGTTDADLGSGSPTGLPDGFFGPKSTVQRTLVQQGKDGRLFLLNRDNLGGRTTDDSGALQVLNLPTRQWGREAVYGGDGGYVYDIGLNSPLRALKAGVDSTGKPQLTQTGTSSNTFGYFAASPVVTSDGTASGSGVVWTVDPTTEGTTGAPAQLTAYNAVPDANGNLQKLYSAPVGSATKFSTPVTDGNRVYVGNYTGVVYGFGVYPPVVGHAVVSRESGADRYATGVAVSQSVWADAGGDKTGRKRAQAVVLARGDAFPDALAGVPLASKANGPLLLTQPKTLPSETLNEIRRVLPAGGTVYVLGGTDAISAPVAQKLVQLGYHVTRYGGADRYATALQIAQQGLGNPAKVMLATGLDYADALAAGPFAATGPASSGGSPAAILLTDGKKMDPATAAYVAGKARSSTAAAPTVYAVGGPAATAAKSLPGYIRTFSGYDRYATDAQLVQAQSGVPFVGVAVGTNFADALTGGAATAEKKGALVTVPSTLPAPTAHLLTSLAPALQALDVFGGPVVIPDPELTAITRAVGGHPA</sequence>
<evidence type="ECO:0000313" key="1">
    <source>
        <dbReference type="EMBL" id="MBS2551954.1"/>
    </source>
</evidence>
<accession>A0ABS5L191</accession>
<dbReference type="InterPro" id="IPR011047">
    <property type="entry name" value="Quinoprotein_ADH-like_sf"/>
</dbReference>
<dbReference type="Gene3D" id="2.130.10.10">
    <property type="entry name" value="YVTN repeat-like/Quinoprotein amine dehydrogenase"/>
    <property type="match status" value="1"/>
</dbReference>
<keyword evidence="2" id="KW-1185">Reference proteome</keyword>
<dbReference type="Gene3D" id="3.40.50.12090">
    <property type="match status" value="1"/>
</dbReference>
<dbReference type="InterPro" id="IPR051922">
    <property type="entry name" value="Bact_Sporulation_Assoc"/>
</dbReference>
<dbReference type="EMBL" id="JAAFYZ010000163">
    <property type="protein sequence ID" value="MBS2551954.1"/>
    <property type="molecule type" value="Genomic_DNA"/>
</dbReference>
<gene>
    <name evidence="1" type="ORF">KGQ19_34330</name>
</gene>
<protein>
    <submittedName>
        <fullName evidence="1">Cell wall-binding repeat-containing protein</fullName>
    </submittedName>
</protein>
<dbReference type="PANTHER" id="PTHR30032:SF8">
    <property type="entry name" value="GERMINATION-SPECIFIC N-ACETYLMURAMOYL-L-ALANINE AMIDASE"/>
    <property type="match status" value="1"/>
</dbReference>
<dbReference type="InterPro" id="IPR007253">
    <property type="entry name" value="Cell_wall-bd_2"/>
</dbReference>
<name>A0ABS5L191_9ACTN</name>
<comment type="caution">
    <text evidence="1">The sequence shown here is derived from an EMBL/GenBank/DDBJ whole genome shotgun (WGS) entry which is preliminary data.</text>
</comment>
<organism evidence="1 2">
    <name type="scientific">Catenulispora pinistramenti</name>
    <dbReference type="NCBI Taxonomy" id="2705254"/>
    <lineage>
        <taxon>Bacteria</taxon>
        <taxon>Bacillati</taxon>
        <taxon>Actinomycetota</taxon>
        <taxon>Actinomycetes</taxon>
        <taxon>Catenulisporales</taxon>
        <taxon>Catenulisporaceae</taxon>
        <taxon>Catenulispora</taxon>
    </lineage>
</organism>
<dbReference type="InterPro" id="IPR015943">
    <property type="entry name" value="WD40/YVTN_repeat-like_dom_sf"/>
</dbReference>
<dbReference type="Pfam" id="PF04122">
    <property type="entry name" value="CW_binding_2"/>
    <property type="match status" value="3"/>
</dbReference>
<dbReference type="PANTHER" id="PTHR30032">
    <property type="entry name" value="N-ACETYLMURAMOYL-L-ALANINE AMIDASE-RELATED"/>
    <property type="match status" value="1"/>
</dbReference>
<dbReference type="SUPFAM" id="SSF50998">
    <property type="entry name" value="Quinoprotein alcohol dehydrogenase-like"/>
    <property type="match status" value="1"/>
</dbReference>
<proteinExistence type="predicted"/>
<evidence type="ECO:0000313" key="2">
    <source>
        <dbReference type="Proteomes" id="UP000730482"/>
    </source>
</evidence>
<reference evidence="1 2" key="1">
    <citation type="submission" date="2020-02" db="EMBL/GenBank/DDBJ databases">
        <title>Acidophilic actinobacteria isolated from forest soil.</title>
        <authorList>
            <person name="Golinska P."/>
        </authorList>
    </citation>
    <scope>NUCLEOTIDE SEQUENCE [LARGE SCALE GENOMIC DNA]</scope>
    <source>
        <strain evidence="1 2">NL8</strain>
    </source>
</reference>